<name>W2JZ23_PHYNI</name>
<sequence>TWNYNMDLEGLWDATMGDLGAHQRLRDVGGGVRTASLRVTRMNRDLWRLNTLRYHAMIVNEELRGLDGRTYPYALWNGLFAVPELVLHDRQDEYGWYAYVLSS</sequence>
<gene>
    <name evidence="1" type="ORF">L917_21495</name>
</gene>
<dbReference type="EMBL" id="KI683553">
    <property type="protein sequence ID" value="ETL77564.1"/>
    <property type="molecule type" value="Genomic_DNA"/>
</dbReference>
<feature type="non-terminal residue" evidence="1">
    <location>
        <position position="1"/>
    </location>
</feature>
<organism evidence="1">
    <name type="scientific">Phytophthora nicotianae</name>
    <name type="common">Potato buckeye rot agent</name>
    <name type="synonym">Phytophthora parasitica</name>
    <dbReference type="NCBI Taxonomy" id="4792"/>
    <lineage>
        <taxon>Eukaryota</taxon>
        <taxon>Sar</taxon>
        <taxon>Stramenopiles</taxon>
        <taxon>Oomycota</taxon>
        <taxon>Peronosporomycetes</taxon>
        <taxon>Peronosporales</taxon>
        <taxon>Peronosporaceae</taxon>
        <taxon>Phytophthora</taxon>
    </lineage>
</organism>
<dbReference type="Proteomes" id="UP000054423">
    <property type="component" value="Unassembled WGS sequence"/>
</dbReference>
<dbReference type="AlphaFoldDB" id="W2JZ23"/>
<dbReference type="VEuPathDB" id="FungiDB:PPTG_16744"/>
<protein>
    <submittedName>
        <fullName evidence="1">Uncharacterized protein</fullName>
    </submittedName>
</protein>
<proteinExistence type="predicted"/>
<reference evidence="1" key="1">
    <citation type="submission" date="2013-11" db="EMBL/GenBank/DDBJ databases">
        <title>The Genome Sequence of Phytophthora parasitica CHvinca01.</title>
        <authorList>
            <consortium name="The Broad Institute Genomics Platform"/>
            <person name="Russ C."/>
            <person name="Tyler B."/>
            <person name="Panabieres F."/>
            <person name="Shan W."/>
            <person name="Tripathy S."/>
            <person name="Grunwald N."/>
            <person name="Machado M."/>
            <person name="Johnson C.S."/>
            <person name="Arredondo F."/>
            <person name="Hong C."/>
            <person name="Coffey M."/>
            <person name="Young S.K."/>
            <person name="Zeng Q."/>
            <person name="Gargeya S."/>
            <person name="Fitzgerald M."/>
            <person name="Abouelleil A."/>
            <person name="Alvarado L."/>
            <person name="Chapman S.B."/>
            <person name="Gainer-Dewar J."/>
            <person name="Goldberg J."/>
            <person name="Griggs A."/>
            <person name="Gujja S."/>
            <person name="Hansen M."/>
            <person name="Howarth C."/>
            <person name="Imamovic A."/>
            <person name="Ireland A."/>
            <person name="Larimer J."/>
            <person name="McCowan C."/>
            <person name="Murphy C."/>
            <person name="Pearson M."/>
            <person name="Poon T.W."/>
            <person name="Priest M."/>
            <person name="Roberts A."/>
            <person name="Saif S."/>
            <person name="Shea T."/>
            <person name="Sykes S."/>
            <person name="Wortman J."/>
            <person name="Nusbaum C."/>
            <person name="Birren B."/>
        </authorList>
    </citation>
    <scope>NUCLEOTIDE SEQUENCE [LARGE SCALE GENOMIC DNA]</scope>
    <source>
        <strain evidence="1">CHvinca01</strain>
    </source>
</reference>
<evidence type="ECO:0000313" key="1">
    <source>
        <dbReference type="EMBL" id="ETL77564.1"/>
    </source>
</evidence>
<accession>W2JZ23</accession>